<accession>A0ABP6QB48</accession>
<dbReference type="Gene3D" id="3.90.79.10">
    <property type="entry name" value="Nucleoside Triphosphate Pyrophosphohydrolase"/>
    <property type="match status" value="1"/>
</dbReference>
<dbReference type="RefSeq" id="WP_344829652.1">
    <property type="nucleotide sequence ID" value="NZ_BAAAUV010000008.1"/>
</dbReference>
<organism evidence="6 7">
    <name type="scientific">Actinocorallia longicatena</name>
    <dbReference type="NCBI Taxonomy" id="111803"/>
    <lineage>
        <taxon>Bacteria</taxon>
        <taxon>Bacillati</taxon>
        <taxon>Actinomycetota</taxon>
        <taxon>Actinomycetes</taxon>
        <taxon>Streptosporangiales</taxon>
        <taxon>Thermomonosporaceae</taxon>
        <taxon>Actinocorallia</taxon>
    </lineage>
</organism>
<dbReference type="PROSITE" id="PS00893">
    <property type="entry name" value="NUDIX_BOX"/>
    <property type="match status" value="1"/>
</dbReference>
<evidence type="ECO:0000256" key="1">
    <source>
        <dbReference type="ARBA" id="ARBA00001946"/>
    </source>
</evidence>
<evidence type="ECO:0000259" key="5">
    <source>
        <dbReference type="PROSITE" id="PS51462"/>
    </source>
</evidence>
<name>A0ABP6QB48_9ACTN</name>
<evidence type="ECO:0000313" key="7">
    <source>
        <dbReference type="Proteomes" id="UP001501237"/>
    </source>
</evidence>
<comment type="caution">
    <text evidence="6">The sequence shown here is derived from an EMBL/GenBank/DDBJ whole genome shotgun (WGS) entry which is preliminary data.</text>
</comment>
<dbReference type="InterPro" id="IPR020084">
    <property type="entry name" value="NUDIX_hydrolase_CS"/>
</dbReference>
<dbReference type="SUPFAM" id="SSF55811">
    <property type="entry name" value="Nudix"/>
    <property type="match status" value="1"/>
</dbReference>
<dbReference type="InterPro" id="IPR000086">
    <property type="entry name" value="NUDIX_hydrolase_dom"/>
</dbReference>
<dbReference type="InterPro" id="IPR020476">
    <property type="entry name" value="Nudix_hydrolase"/>
</dbReference>
<dbReference type="PANTHER" id="PTHR11839:SF18">
    <property type="entry name" value="NUDIX HYDROLASE DOMAIN-CONTAINING PROTEIN"/>
    <property type="match status" value="1"/>
</dbReference>
<dbReference type="EMBL" id="BAAAUV010000008">
    <property type="protein sequence ID" value="GAA3215673.1"/>
    <property type="molecule type" value="Genomic_DNA"/>
</dbReference>
<dbReference type="PANTHER" id="PTHR11839">
    <property type="entry name" value="UDP/ADP-SUGAR PYROPHOSPHATASE"/>
    <property type="match status" value="1"/>
</dbReference>
<evidence type="ECO:0000256" key="4">
    <source>
        <dbReference type="RuleBase" id="RU003476"/>
    </source>
</evidence>
<reference evidence="7" key="1">
    <citation type="journal article" date="2019" name="Int. J. Syst. Evol. Microbiol.">
        <title>The Global Catalogue of Microorganisms (GCM) 10K type strain sequencing project: providing services to taxonomists for standard genome sequencing and annotation.</title>
        <authorList>
            <consortium name="The Broad Institute Genomics Platform"/>
            <consortium name="The Broad Institute Genome Sequencing Center for Infectious Disease"/>
            <person name="Wu L."/>
            <person name="Ma J."/>
        </authorList>
    </citation>
    <scope>NUCLEOTIDE SEQUENCE [LARGE SCALE GENOMIC DNA]</scope>
    <source>
        <strain evidence="7">JCM 9377</strain>
    </source>
</reference>
<dbReference type="PROSITE" id="PS51462">
    <property type="entry name" value="NUDIX"/>
    <property type="match status" value="1"/>
</dbReference>
<keyword evidence="7" id="KW-1185">Reference proteome</keyword>
<feature type="domain" description="Nudix hydrolase" evidence="5">
    <location>
        <begin position="45"/>
        <end position="179"/>
    </location>
</feature>
<comment type="similarity">
    <text evidence="2 4">Belongs to the Nudix hydrolase family.</text>
</comment>
<gene>
    <name evidence="6" type="ORF">GCM10010468_37270</name>
</gene>
<dbReference type="Proteomes" id="UP001501237">
    <property type="component" value="Unassembled WGS sequence"/>
</dbReference>
<sequence length="197" mass="21705">MEDEKAADQPLRFLSSRIVYQNPWLRLREDLVRRGDAQEPYSVVERADSALVIPWSERENTVLLKQHRYPTQKHSWEFPGGAVASGETAGEAAARELCEETGIIADELEEIGVFHPVPALSHQSTTVFLARITDDRLRHSAKTMRVDDIIEMAIVPYGAVQEMVRTRTITDGLTLAGLALLESVRGLAASGGPAGLS</sequence>
<dbReference type="PRINTS" id="PR00502">
    <property type="entry name" value="NUDIXFAMILY"/>
</dbReference>
<protein>
    <recommendedName>
        <fullName evidence="5">Nudix hydrolase domain-containing protein</fullName>
    </recommendedName>
</protein>
<keyword evidence="3 4" id="KW-0378">Hydrolase</keyword>
<evidence type="ECO:0000256" key="3">
    <source>
        <dbReference type="ARBA" id="ARBA00022801"/>
    </source>
</evidence>
<dbReference type="InterPro" id="IPR015797">
    <property type="entry name" value="NUDIX_hydrolase-like_dom_sf"/>
</dbReference>
<evidence type="ECO:0000313" key="6">
    <source>
        <dbReference type="EMBL" id="GAA3215673.1"/>
    </source>
</evidence>
<comment type="cofactor">
    <cofactor evidence="1">
        <name>Mg(2+)</name>
        <dbReference type="ChEBI" id="CHEBI:18420"/>
    </cofactor>
</comment>
<proteinExistence type="inferred from homology"/>
<evidence type="ECO:0000256" key="2">
    <source>
        <dbReference type="ARBA" id="ARBA00005582"/>
    </source>
</evidence>
<dbReference type="Pfam" id="PF00293">
    <property type="entry name" value="NUDIX"/>
    <property type="match status" value="1"/>
</dbReference>